<dbReference type="Pfam" id="PF07651">
    <property type="entry name" value="ANTH"/>
    <property type="match status" value="1"/>
</dbReference>
<evidence type="ECO:0000259" key="9">
    <source>
        <dbReference type="PROSITE" id="PS50942"/>
    </source>
</evidence>
<name>A0ABQ9KXY5_HEVBR</name>
<evidence type="ECO:0000313" key="10">
    <source>
        <dbReference type="EMBL" id="KAJ9152989.1"/>
    </source>
</evidence>
<keyword evidence="11" id="KW-1185">Reference proteome</keyword>
<sequence length="376" mass="43352">MKLWRRATGALKDQRSILLVSLSRRSAYRNPDLEASIIKATDHNDSCIDYRNAQRVFAWICDSPVSLKPLIRALSKRMEKTQSWIVALKGLMLMHGVFCCKTPAVLRIGRLPFDLSHFTDGHSKKFEMWAFNAFVRSYYTYLDQRSVLLYEQRKQTEDPMVQELLKLRNWQSLLDILLQIKPLADNMRESLILEAMDCVIMEIFDVYSRICNGIAKLLLGIYSAGKLEASMALKVLQKAISQGEDLALYFEFCSHFGVFNAMEVPKVTHIPEEDIRELERIINGISDTPQVNNYDCFDDNKATMVREDAGDIVEYKKPNGLKTIITDKWEVFDEDQFKYKIQGNELYNFRTGNPSNCASVPLLPVYKQEIPDLISF</sequence>
<keyword evidence="6" id="KW-0472">Membrane</keyword>
<keyword evidence="7" id="KW-0168">Coated pit</keyword>
<evidence type="ECO:0000256" key="5">
    <source>
        <dbReference type="ARBA" id="ARBA00023034"/>
    </source>
</evidence>
<reference evidence="10 11" key="1">
    <citation type="journal article" date="2023" name="Plant Biotechnol. J.">
        <title>Chromosome-level wild Hevea brasiliensis genome provides new tools for genomic-assisted breeding and valuable loci to elevate rubber yield.</title>
        <authorList>
            <person name="Cheng H."/>
            <person name="Song X."/>
            <person name="Hu Y."/>
            <person name="Wu T."/>
            <person name="Yang Q."/>
            <person name="An Z."/>
            <person name="Feng S."/>
            <person name="Deng Z."/>
            <person name="Wu W."/>
            <person name="Zeng X."/>
            <person name="Tu M."/>
            <person name="Wang X."/>
            <person name="Huang H."/>
        </authorList>
    </citation>
    <scope>NUCLEOTIDE SEQUENCE [LARGE SCALE GENOMIC DNA]</scope>
    <source>
        <strain evidence="10">MT/VB/25A 57/8</strain>
    </source>
</reference>
<evidence type="ECO:0000256" key="3">
    <source>
        <dbReference type="ARBA" id="ARBA00004600"/>
    </source>
</evidence>
<dbReference type="SUPFAM" id="SSF89009">
    <property type="entry name" value="GAT-like domain"/>
    <property type="match status" value="1"/>
</dbReference>
<evidence type="ECO:0000256" key="4">
    <source>
        <dbReference type="ARBA" id="ARBA00022583"/>
    </source>
</evidence>
<gene>
    <name evidence="10" type="ORF">P3X46_026486</name>
</gene>
<evidence type="ECO:0000313" key="11">
    <source>
        <dbReference type="Proteomes" id="UP001174677"/>
    </source>
</evidence>
<keyword evidence="4" id="KW-0254">Endocytosis</keyword>
<accession>A0ABQ9KXY5</accession>
<dbReference type="PANTHER" id="PTHR22951:SF19">
    <property type="entry name" value="OS08G0467300 PROTEIN"/>
    <property type="match status" value="1"/>
</dbReference>
<dbReference type="PROSITE" id="PS50942">
    <property type="entry name" value="ENTH"/>
    <property type="match status" value="1"/>
</dbReference>
<organism evidence="10 11">
    <name type="scientific">Hevea brasiliensis</name>
    <name type="common">Para rubber tree</name>
    <name type="synonym">Siphonia brasiliensis</name>
    <dbReference type="NCBI Taxonomy" id="3981"/>
    <lineage>
        <taxon>Eukaryota</taxon>
        <taxon>Viridiplantae</taxon>
        <taxon>Streptophyta</taxon>
        <taxon>Embryophyta</taxon>
        <taxon>Tracheophyta</taxon>
        <taxon>Spermatophyta</taxon>
        <taxon>Magnoliopsida</taxon>
        <taxon>eudicotyledons</taxon>
        <taxon>Gunneridae</taxon>
        <taxon>Pentapetalae</taxon>
        <taxon>rosids</taxon>
        <taxon>fabids</taxon>
        <taxon>Malpighiales</taxon>
        <taxon>Euphorbiaceae</taxon>
        <taxon>Crotonoideae</taxon>
        <taxon>Micrandreae</taxon>
        <taxon>Hevea</taxon>
    </lineage>
</organism>
<dbReference type="InterPro" id="IPR045192">
    <property type="entry name" value="AP180-like"/>
</dbReference>
<dbReference type="CDD" id="cd16987">
    <property type="entry name" value="ANTH_N_AP180_plant"/>
    <property type="match status" value="1"/>
</dbReference>
<dbReference type="Gene3D" id="1.25.40.90">
    <property type="match status" value="1"/>
</dbReference>
<feature type="domain" description="ENTH" evidence="9">
    <location>
        <begin position="25"/>
        <end position="156"/>
    </location>
</feature>
<comment type="caution">
    <text evidence="10">The sequence shown here is derived from an EMBL/GenBank/DDBJ whole genome shotgun (WGS) entry which is preliminary data.</text>
</comment>
<dbReference type="InterPro" id="IPR048050">
    <property type="entry name" value="ANTH_N_plant"/>
</dbReference>
<protein>
    <recommendedName>
        <fullName evidence="9">ENTH domain-containing protein</fullName>
    </recommendedName>
</protein>
<dbReference type="InterPro" id="IPR011417">
    <property type="entry name" value="ANTH_dom"/>
</dbReference>
<dbReference type="SUPFAM" id="SSF48464">
    <property type="entry name" value="ENTH/VHS domain"/>
    <property type="match status" value="1"/>
</dbReference>
<keyword evidence="5" id="KW-0333">Golgi apparatus</keyword>
<comment type="subcellular location">
    <subcellularLocation>
        <location evidence="1">Cytoplasmic vesicle</location>
        <location evidence="1">Clathrin-coated vesicle</location>
    </subcellularLocation>
    <subcellularLocation>
        <location evidence="2">Golgi apparatus</location>
    </subcellularLocation>
    <subcellularLocation>
        <location evidence="3">Membrane</location>
        <location evidence="3">Clathrin-coated pit</location>
    </subcellularLocation>
</comment>
<evidence type="ECO:0000256" key="2">
    <source>
        <dbReference type="ARBA" id="ARBA00004555"/>
    </source>
</evidence>
<evidence type="ECO:0000256" key="1">
    <source>
        <dbReference type="ARBA" id="ARBA00004132"/>
    </source>
</evidence>
<dbReference type="PANTHER" id="PTHR22951">
    <property type="entry name" value="CLATHRIN ASSEMBLY PROTEIN"/>
    <property type="match status" value="1"/>
</dbReference>
<dbReference type="InterPro" id="IPR014712">
    <property type="entry name" value="ANTH_dom_sf"/>
</dbReference>
<proteinExistence type="predicted"/>
<dbReference type="InterPro" id="IPR008942">
    <property type="entry name" value="ENTH_VHS"/>
</dbReference>
<dbReference type="InterPro" id="IPR013809">
    <property type="entry name" value="ENTH"/>
</dbReference>
<dbReference type="Gene3D" id="1.20.58.150">
    <property type="entry name" value="ANTH domain"/>
    <property type="match status" value="1"/>
</dbReference>
<evidence type="ECO:0000256" key="8">
    <source>
        <dbReference type="ARBA" id="ARBA00023329"/>
    </source>
</evidence>
<keyword evidence="8" id="KW-0968">Cytoplasmic vesicle</keyword>
<evidence type="ECO:0000256" key="7">
    <source>
        <dbReference type="ARBA" id="ARBA00023176"/>
    </source>
</evidence>
<dbReference type="EMBL" id="JARPOI010000015">
    <property type="protein sequence ID" value="KAJ9152989.1"/>
    <property type="molecule type" value="Genomic_DNA"/>
</dbReference>
<dbReference type="Proteomes" id="UP001174677">
    <property type="component" value="Chromosome 15"/>
</dbReference>
<evidence type="ECO:0000256" key="6">
    <source>
        <dbReference type="ARBA" id="ARBA00023136"/>
    </source>
</evidence>